<comment type="similarity">
    <text evidence="1 5">Belongs to the Fmt family.</text>
</comment>
<dbReference type="InterPro" id="IPR002376">
    <property type="entry name" value="Formyl_transf_N"/>
</dbReference>
<dbReference type="InterPro" id="IPR005793">
    <property type="entry name" value="Formyl_trans_C"/>
</dbReference>
<dbReference type="CDD" id="cd08646">
    <property type="entry name" value="FMT_core_Met-tRNA-FMT_N"/>
    <property type="match status" value="1"/>
</dbReference>
<dbReference type="InterPro" id="IPR005794">
    <property type="entry name" value="Fmt"/>
</dbReference>
<feature type="binding site" evidence="5">
    <location>
        <begin position="109"/>
        <end position="112"/>
    </location>
    <ligand>
        <name>(6S)-5,6,7,8-tetrahydrofolate</name>
        <dbReference type="ChEBI" id="CHEBI:57453"/>
    </ligand>
</feature>
<feature type="compositionally biased region" description="Basic and acidic residues" evidence="6">
    <location>
        <begin position="322"/>
        <end position="332"/>
    </location>
</feature>
<feature type="compositionally biased region" description="Basic and acidic residues" evidence="6">
    <location>
        <begin position="258"/>
        <end position="285"/>
    </location>
</feature>
<dbReference type="EMBL" id="SNWQ01000007">
    <property type="protein sequence ID" value="TDO48615.1"/>
    <property type="molecule type" value="Genomic_DNA"/>
</dbReference>
<dbReference type="NCBIfam" id="TIGR00460">
    <property type="entry name" value="fmt"/>
    <property type="match status" value="1"/>
</dbReference>
<dbReference type="PANTHER" id="PTHR11138:SF5">
    <property type="entry name" value="METHIONYL-TRNA FORMYLTRANSFERASE, MITOCHONDRIAL"/>
    <property type="match status" value="1"/>
</dbReference>
<evidence type="ECO:0000259" key="8">
    <source>
        <dbReference type="Pfam" id="PF02911"/>
    </source>
</evidence>
<dbReference type="AlphaFoldDB" id="A0A4R6KEZ8"/>
<sequence>MRLVFAGTPEVAVIALEAIVASSHEVVAVVTRPDAPAGRGRRLVASPVAEYAEKLGIEVLKPVKPSDPEFLARLREIAPDSCPVVAYGGLLPQAALDIPPHGWINLHFSVLPAWRGAAPVQHAIIAGDDVTGASTFRIVKALDAGPVYGVLTEPIGPKDTSGDLLTRLARSGAKLLADTLDGVEAGVLEAREQPEDGVTFAPKLTVEDAELDLRTPAQRVDRLVRGCNPAPGAWTTFRGERLKVLAVELNAGGATVGEGHEGREGAEGRESGEGAEELKPGEIRATKSRVTVGTGSKPIDFVTVQPQGKKPMPAADWARGVRLTDGDRLGRV</sequence>
<comment type="caution">
    <text evidence="9">The sequence shown here is derived from an EMBL/GenBank/DDBJ whole genome shotgun (WGS) entry which is preliminary data.</text>
</comment>
<name>A0A4R6KEZ8_9ACTN</name>
<evidence type="ECO:0000256" key="6">
    <source>
        <dbReference type="SAM" id="MobiDB-lite"/>
    </source>
</evidence>
<gene>
    <name evidence="5" type="primary">fmt</name>
    <name evidence="9" type="ORF">EV643_107245</name>
</gene>
<dbReference type="Proteomes" id="UP000295388">
    <property type="component" value="Unassembled WGS sequence"/>
</dbReference>
<dbReference type="CDD" id="cd08704">
    <property type="entry name" value="Met_tRNA_FMT_C"/>
    <property type="match status" value="1"/>
</dbReference>
<keyword evidence="3 5" id="KW-0808">Transferase</keyword>
<reference evidence="9 10" key="1">
    <citation type="submission" date="2019-03" db="EMBL/GenBank/DDBJ databases">
        <title>Genomic Encyclopedia of Type Strains, Phase III (KMG-III): the genomes of soil and plant-associated and newly described type strains.</title>
        <authorList>
            <person name="Whitman W."/>
        </authorList>
    </citation>
    <scope>NUCLEOTIDE SEQUENCE [LARGE SCALE GENOMIC DNA]</scope>
    <source>
        <strain evidence="9 10">VKM Ac-2527</strain>
    </source>
</reference>
<evidence type="ECO:0000256" key="2">
    <source>
        <dbReference type="ARBA" id="ARBA00012261"/>
    </source>
</evidence>
<dbReference type="InterPro" id="IPR041711">
    <property type="entry name" value="Met-tRNA-FMT_N"/>
</dbReference>
<organism evidence="9 10">
    <name type="scientific">Kribbella caucasensis</name>
    <dbReference type="NCBI Taxonomy" id="2512215"/>
    <lineage>
        <taxon>Bacteria</taxon>
        <taxon>Bacillati</taxon>
        <taxon>Actinomycetota</taxon>
        <taxon>Actinomycetes</taxon>
        <taxon>Propionibacteriales</taxon>
        <taxon>Kribbellaceae</taxon>
        <taxon>Kribbella</taxon>
    </lineage>
</organism>
<dbReference type="GO" id="GO:0005829">
    <property type="term" value="C:cytosol"/>
    <property type="evidence" value="ECO:0007669"/>
    <property type="project" value="TreeGrafter"/>
</dbReference>
<evidence type="ECO:0000256" key="4">
    <source>
        <dbReference type="ARBA" id="ARBA00022917"/>
    </source>
</evidence>
<protein>
    <recommendedName>
        <fullName evidence="2 5">Methionyl-tRNA formyltransferase</fullName>
        <ecNumber evidence="2 5">2.1.2.9</ecNumber>
    </recommendedName>
</protein>
<dbReference type="InterPro" id="IPR044135">
    <property type="entry name" value="Met-tRNA-FMT_C"/>
</dbReference>
<dbReference type="SUPFAM" id="SSF53328">
    <property type="entry name" value="Formyltransferase"/>
    <property type="match status" value="1"/>
</dbReference>
<feature type="domain" description="Formyl transferase N-terminal" evidence="7">
    <location>
        <begin position="2"/>
        <end position="179"/>
    </location>
</feature>
<dbReference type="HAMAP" id="MF_00182">
    <property type="entry name" value="Formyl_trans"/>
    <property type="match status" value="1"/>
</dbReference>
<evidence type="ECO:0000256" key="5">
    <source>
        <dbReference type="HAMAP-Rule" id="MF_00182"/>
    </source>
</evidence>
<dbReference type="Pfam" id="PF02911">
    <property type="entry name" value="Formyl_trans_C"/>
    <property type="match status" value="1"/>
</dbReference>
<dbReference type="EC" id="2.1.2.9" evidence="2 5"/>
<dbReference type="OrthoDB" id="9802815at2"/>
<keyword evidence="4 5" id="KW-0648">Protein biosynthesis</keyword>
<dbReference type="GO" id="GO:0004479">
    <property type="term" value="F:methionyl-tRNA formyltransferase activity"/>
    <property type="evidence" value="ECO:0007669"/>
    <property type="project" value="UniProtKB-UniRule"/>
</dbReference>
<evidence type="ECO:0000256" key="1">
    <source>
        <dbReference type="ARBA" id="ARBA00010699"/>
    </source>
</evidence>
<dbReference type="Gene3D" id="3.40.50.12230">
    <property type="match status" value="1"/>
</dbReference>
<comment type="catalytic activity">
    <reaction evidence="5">
        <text>L-methionyl-tRNA(fMet) + (6R)-10-formyltetrahydrofolate = N-formyl-L-methionyl-tRNA(fMet) + (6S)-5,6,7,8-tetrahydrofolate + H(+)</text>
        <dbReference type="Rhea" id="RHEA:24380"/>
        <dbReference type="Rhea" id="RHEA-COMP:9952"/>
        <dbReference type="Rhea" id="RHEA-COMP:9953"/>
        <dbReference type="ChEBI" id="CHEBI:15378"/>
        <dbReference type="ChEBI" id="CHEBI:57453"/>
        <dbReference type="ChEBI" id="CHEBI:78530"/>
        <dbReference type="ChEBI" id="CHEBI:78844"/>
        <dbReference type="ChEBI" id="CHEBI:195366"/>
        <dbReference type="EC" id="2.1.2.9"/>
    </reaction>
</comment>
<comment type="function">
    <text evidence="5">Attaches a formyl group to the free amino group of methionyl-tRNA(fMet). The formyl group appears to play a dual role in the initiator identity of N-formylmethionyl-tRNA by promoting its recognition by IF2 and preventing the misappropriation of this tRNA by the elongation apparatus.</text>
</comment>
<dbReference type="SUPFAM" id="SSF50486">
    <property type="entry name" value="FMT C-terminal domain-like"/>
    <property type="match status" value="1"/>
</dbReference>
<keyword evidence="10" id="KW-1185">Reference proteome</keyword>
<dbReference type="FunFam" id="3.40.50.12230:FF:000001">
    <property type="entry name" value="Methionyl-tRNA formyltransferase"/>
    <property type="match status" value="1"/>
</dbReference>
<dbReference type="PANTHER" id="PTHR11138">
    <property type="entry name" value="METHIONYL-TRNA FORMYLTRANSFERASE"/>
    <property type="match status" value="1"/>
</dbReference>
<evidence type="ECO:0000259" key="7">
    <source>
        <dbReference type="Pfam" id="PF00551"/>
    </source>
</evidence>
<proteinExistence type="inferred from homology"/>
<dbReference type="InterPro" id="IPR011034">
    <property type="entry name" value="Formyl_transferase-like_C_sf"/>
</dbReference>
<accession>A0A4R6KEZ8</accession>
<feature type="region of interest" description="Disordered" evidence="6">
    <location>
        <begin position="255"/>
        <end position="332"/>
    </location>
</feature>
<evidence type="ECO:0000313" key="10">
    <source>
        <dbReference type="Proteomes" id="UP000295388"/>
    </source>
</evidence>
<evidence type="ECO:0000256" key="3">
    <source>
        <dbReference type="ARBA" id="ARBA00022679"/>
    </source>
</evidence>
<dbReference type="RefSeq" id="WP_133801023.1">
    <property type="nucleotide sequence ID" value="NZ_SNWQ01000007.1"/>
</dbReference>
<feature type="domain" description="Formyl transferase C-terminal" evidence="8">
    <location>
        <begin position="203"/>
        <end position="321"/>
    </location>
</feature>
<evidence type="ECO:0000313" key="9">
    <source>
        <dbReference type="EMBL" id="TDO48615.1"/>
    </source>
</evidence>
<dbReference type="Pfam" id="PF00551">
    <property type="entry name" value="Formyl_trans_N"/>
    <property type="match status" value="1"/>
</dbReference>
<dbReference type="InterPro" id="IPR036477">
    <property type="entry name" value="Formyl_transf_N_sf"/>
</dbReference>